<dbReference type="InterPro" id="IPR011990">
    <property type="entry name" value="TPR-like_helical_dom_sf"/>
</dbReference>
<sequence length="237" mass="26383">MGRRATGRRAAATAIAGWRDVYEAWFPPGLEDADLAVQRAAVNRWFRGRADAVPASLAPMVAAARAGRLDHWTVTPVGQLLLILLADPVARILLAGRPEAFAGEGVALRLAEDGLRRGHYEALVRPWEKIFFLMPLAEAEGPRHPVRLERAAALAEQLVAEVPGPQQPLYWFALGQIRAYQDQIARFSRFPQRNAVLGRPSTRAEFDHLHSVDSGRRRWPDRQVPTAQPPQWRLSGC</sequence>
<dbReference type="EMBL" id="JAEKLZ010000227">
    <property type="protein sequence ID" value="MBW8726647.1"/>
    <property type="molecule type" value="Genomic_DNA"/>
</dbReference>
<protein>
    <submittedName>
        <fullName evidence="2">DUF924 family protein</fullName>
    </submittedName>
</protein>
<name>A0A952FL63_9PROT</name>
<gene>
    <name evidence="2" type="ORF">JF625_16040</name>
</gene>
<dbReference type="Gene3D" id="1.25.40.10">
    <property type="entry name" value="Tetratricopeptide repeat domain"/>
    <property type="match status" value="1"/>
</dbReference>
<reference evidence="2" key="1">
    <citation type="submission" date="2020-06" db="EMBL/GenBank/DDBJ databases">
        <title>Stable isotope informed genome-resolved metagenomics uncovers potential trophic interactions in rhizosphere soil.</title>
        <authorList>
            <person name="Starr E.P."/>
            <person name="Shi S."/>
            <person name="Blazewicz S.J."/>
            <person name="Koch B.J."/>
            <person name="Probst A.J."/>
            <person name="Hungate B.A."/>
            <person name="Pett-Ridge J."/>
            <person name="Firestone M.K."/>
            <person name="Banfield J.F."/>
        </authorList>
    </citation>
    <scope>NUCLEOTIDE SEQUENCE</scope>
    <source>
        <strain evidence="2">YM_69_17</strain>
    </source>
</reference>
<dbReference type="InterPro" id="IPR010323">
    <property type="entry name" value="DUF924"/>
</dbReference>
<evidence type="ECO:0000313" key="3">
    <source>
        <dbReference type="Proteomes" id="UP000700706"/>
    </source>
</evidence>
<feature type="region of interest" description="Disordered" evidence="1">
    <location>
        <begin position="216"/>
        <end position="237"/>
    </location>
</feature>
<dbReference type="Pfam" id="PF06041">
    <property type="entry name" value="DUF924"/>
    <property type="match status" value="1"/>
</dbReference>
<evidence type="ECO:0000256" key="1">
    <source>
        <dbReference type="SAM" id="MobiDB-lite"/>
    </source>
</evidence>
<dbReference type="AlphaFoldDB" id="A0A952FL63"/>
<proteinExistence type="predicted"/>
<accession>A0A952FL63</accession>
<comment type="caution">
    <text evidence="2">The sequence shown here is derived from an EMBL/GenBank/DDBJ whole genome shotgun (WGS) entry which is preliminary data.</text>
</comment>
<dbReference type="Proteomes" id="UP000700706">
    <property type="component" value="Unassembled WGS sequence"/>
</dbReference>
<dbReference type="Gene3D" id="1.20.58.320">
    <property type="entry name" value="TPR-like"/>
    <property type="match status" value="1"/>
</dbReference>
<dbReference type="SUPFAM" id="SSF48452">
    <property type="entry name" value="TPR-like"/>
    <property type="match status" value="1"/>
</dbReference>
<organism evidence="2 3">
    <name type="scientific">Inquilinus limosus</name>
    <dbReference type="NCBI Taxonomy" id="171674"/>
    <lineage>
        <taxon>Bacteria</taxon>
        <taxon>Pseudomonadati</taxon>
        <taxon>Pseudomonadota</taxon>
        <taxon>Alphaproteobacteria</taxon>
        <taxon>Rhodospirillales</taxon>
        <taxon>Rhodospirillaceae</taxon>
        <taxon>Inquilinus</taxon>
    </lineage>
</organism>
<evidence type="ECO:0000313" key="2">
    <source>
        <dbReference type="EMBL" id="MBW8726647.1"/>
    </source>
</evidence>